<feature type="domain" description="FIST C-domain" evidence="7">
    <location>
        <begin position="221"/>
        <end position="376"/>
    </location>
</feature>
<sequence length="389" mass="41789">MQFRSGHATHPNWRMAAELAISQLGSAQEAQQLGQRDWVGFVYFTEPFFAHAAELIKHLRQRTGVQDWVGSSATAVACGGAEYLDEPAVVIMLGHFPTGSVRPFSGLQRPPQREEKNAQGNYLAHSALAHVDPATHDIPELFTDMGHKLHSGLVFGGISSGREHTAQVANTVFSGGMSGMIFADSVRMITRVSQGCQPLSPIRKVTAAEGHFLLGLDQQPALEQLLSDLGGGSGQIISEKYLGKLSHGLFIAQVDNNTSGQGPADYLVRNVVGIDPARGSLAVGLQLEEGDSIFFCSRDTDVARADLIRVCTEIRDEMESVHALTGASIKGALFISCVGRGANLFGEMGAEVRLIQSQLGDIPLLGFYASGEVARSRLYTHTAVLTVFF</sequence>
<dbReference type="Proteomes" id="UP000252357">
    <property type="component" value="Unassembled WGS sequence"/>
</dbReference>
<dbReference type="InterPro" id="IPR016741">
    <property type="entry name" value="UCP018953"/>
</dbReference>
<evidence type="ECO:0000256" key="2">
    <source>
        <dbReference type="ARBA" id="ARBA00022475"/>
    </source>
</evidence>
<dbReference type="Pfam" id="PF10442">
    <property type="entry name" value="FIST_C"/>
    <property type="match status" value="1"/>
</dbReference>
<keyword evidence="9" id="KW-1185">Reference proteome</keyword>
<accession>A0A368L0T8</accession>
<gene>
    <name evidence="8" type="ORF">DU000_10125</name>
</gene>
<evidence type="ECO:0000313" key="9">
    <source>
        <dbReference type="Proteomes" id="UP000252357"/>
    </source>
</evidence>
<dbReference type="OrthoDB" id="9770435at2"/>
<keyword evidence="5" id="KW-0472">Membrane</keyword>
<organism evidence="8 9">
    <name type="scientific">Parvibium lacunae</name>
    <dbReference type="NCBI Taxonomy" id="1888893"/>
    <lineage>
        <taxon>Bacteria</taxon>
        <taxon>Pseudomonadati</taxon>
        <taxon>Pseudomonadota</taxon>
        <taxon>Betaproteobacteria</taxon>
        <taxon>Burkholderiales</taxon>
        <taxon>Alcaligenaceae</taxon>
        <taxon>Parvibium</taxon>
    </lineage>
</organism>
<evidence type="ECO:0000313" key="8">
    <source>
        <dbReference type="EMBL" id="RCS57150.1"/>
    </source>
</evidence>
<evidence type="ECO:0000256" key="4">
    <source>
        <dbReference type="ARBA" id="ARBA00022989"/>
    </source>
</evidence>
<evidence type="ECO:0000256" key="1">
    <source>
        <dbReference type="ARBA" id="ARBA00004651"/>
    </source>
</evidence>
<dbReference type="InterPro" id="IPR013702">
    <property type="entry name" value="FIST_domain_N"/>
</dbReference>
<dbReference type="RefSeq" id="WP_114403292.1">
    <property type="nucleotide sequence ID" value="NZ_QPGB01000004.1"/>
</dbReference>
<evidence type="ECO:0000256" key="3">
    <source>
        <dbReference type="ARBA" id="ARBA00022692"/>
    </source>
</evidence>
<dbReference type="InterPro" id="IPR019494">
    <property type="entry name" value="FIST_C"/>
</dbReference>
<comment type="caution">
    <text evidence="8">The sequence shown here is derived from an EMBL/GenBank/DDBJ whole genome shotgun (WGS) entry which is preliminary data.</text>
</comment>
<proteinExistence type="predicted"/>
<dbReference type="PANTHER" id="PTHR14939">
    <property type="entry name" value="F-BOX ONLY PROTEIN 22"/>
    <property type="match status" value="1"/>
</dbReference>
<dbReference type="EMBL" id="QPGB01000004">
    <property type="protein sequence ID" value="RCS57150.1"/>
    <property type="molecule type" value="Genomic_DNA"/>
</dbReference>
<dbReference type="PIRSF" id="PIRSF018953">
    <property type="entry name" value="UCP018953"/>
    <property type="match status" value="1"/>
</dbReference>
<evidence type="ECO:0000259" key="7">
    <source>
        <dbReference type="SMART" id="SM01204"/>
    </source>
</evidence>
<evidence type="ECO:0008006" key="10">
    <source>
        <dbReference type="Google" id="ProtNLM"/>
    </source>
</evidence>
<name>A0A368L0T8_9BURK</name>
<dbReference type="Pfam" id="PF08495">
    <property type="entry name" value="FIST"/>
    <property type="match status" value="1"/>
</dbReference>
<dbReference type="PANTHER" id="PTHR14939:SF5">
    <property type="entry name" value="F-BOX ONLY PROTEIN 22"/>
    <property type="match status" value="1"/>
</dbReference>
<comment type="subcellular location">
    <subcellularLocation>
        <location evidence="1">Cell membrane</location>
        <topology evidence="1">Multi-pass membrane protein</topology>
    </subcellularLocation>
</comment>
<reference evidence="8 9" key="1">
    <citation type="journal article" date="2018" name="Int. J. Syst. Evol. Microbiol.">
        <title>Parvibium lacunae gen. nov., sp. nov., a new member of the family Alcaligenaceae isolated from a freshwater pond.</title>
        <authorList>
            <person name="Chen W.M."/>
            <person name="Xie P.B."/>
            <person name="Hsu M.Y."/>
            <person name="Sheu S.Y."/>
        </authorList>
    </citation>
    <scope>NUCLEOTIDE SEQUENCE [LARGE SCALE GENOMIC DNA]</scope>
    <source>
        <strain evidence="8 9">KMB9</strain>
    </source>
</reference>
<feature type="domain" description="FIST" evidence="6">
    <location>
        <begin position="37"/>
        <end position="220"/>
    </location>
</feature>
<dbReference type="GO" id="GO:0005886">
    <property type="term" value="C:plasma membrane"/>
    <property type="evidence" value="ECO:0007669"/>
    <property type="project" value="UniProtKB-SubCell"/>
</dbReference>
<keyword evidence="4" id="KW-1133">Transmembrane helix</keyword>
<evidence type="ECO:0000256" key="5">
    <source>
        <dbReference type="ARBA" id="ARBA00023136"/>
    </source>
</evidence>
<protein>
    <recommendedName>
        <fullName evidence="10">Histidine kinase</fullName>
    </recommendedName>
</protein>
<evidence type="ECO:0000259" key="6">
    <source>
        <dbReference type="SMART" id="SM00897"/>
    </source>
</evidence>
<keyword evidence="3" id="KW-0812">Transmembrane</keyword>
<dbReference type="AlphaFoldDB" id="A0A368L0T8"/>
<dbReference type="SMART" id="SM01204">
    <property type="entry name" value="FIST_C"/>
    <property type="match status" value="1"/>
</dbReference>
<dbReference type="SMART" id="SM00897">
    <property type="entry name" value="FIST"/>
    <property type="match status" value="1"/>
</dbReference>
<keyword evidence="2" id="KW-1003">Cell membrane</keyword>